<feature type="region of interest" description="Disordered" evidence="1">
    <location>
        <begin position="86"/>
        <end position="113"/>
    </location>
</feature>
<comment type="caution">
    <text evidence="3">The sequence shown here is derived from an EMBL/GenBank/DDBJ whole genome shotgun (WGS) entry which is preliminary data.</text>
</comment>
<organism evidence="3 4">
    <name type="scientific">Aspergillus pseudoustus</name>
    <dbReference type="NCBI Taxonomy" id="1810923"/>
    <lineage>
        <taxon>Eukaryota</taxon>
        <taxon>Fungi</taxon>
        <taxon>Dikarya</taxon>
        <taxon>Ascomycota</taxon>
        <taxon>Pezizomycotina</taxon>
        <taxon>Eurotiomycetes</taxon>
        <taxon>Eurotiomycetidae</taxon>
        <taxon>Eurotiales</taxon>
        <taxon>Aspergillaceae</taxon>
        <taxon>Aspergillus</taxon>
        <taxon>Aspergillus subgen. Nidulantes</taxon>
    </lineage>
</organism>
<keyword evidence="2" id="KW-0732">Signal</keyword>
<evidence type="ECO:0000256" key="1">
    <source>
        <dbReference type="SAM" id="MobiDB-lite"/>
    </source>
</evidence>
<evidence type="ECO:0000313" key="3">
    <source>
        <dbReference type="EMBL" id="KAL2857930.1"/>
    </source>
</evidence>
<dbReference type="Proteomes" id="UP001610446">
    <property type="component" value="Unassembled WGS sequence"/>
</dbReference>
<dbReference type="EMBL" id="JBFXLU010000002">
    <property type="protein sequence ID" value="KAL2857930.1"/>
    <property type="molecule type" value="Genomic_DNA"/>
</dbReference>
<protein>
    <submittedName>
        <fullName evidence="3">Uncharacterized protein</fullName>
    </submittedName>
</protein>
<evidence type="ECO:0000256" key="2">
    <source>
        <dbReference type="SAM" id="SignalP"/>
    </source>
</evidence>
<accession>A0ABR4L070</accession>
<feature type="signal peptide" evidence="2">
    <location>
        <begin position="1"/>
        <end position="17"/>
    </location>
</feature>
<evidence type="ECO:0000313" key="4">
    <source>
        <dbReference type="Proteomes" id="UP001610446"/>
    </source>
</evidence>
<keyword evidence="4" id="KW-1185">Reference proteome</keyword>
<reference evidence="3 4" key="1">
    <citation type="submission" date="2024-07" db="EMBL/GenBank/DDBJ databases">
        <title>Section-level genome sequencing and comparative genomics of Aspergillus sections Usti and Cavernicolus.</title>
        <authorList>
            <consortium name="Lawrence Berkeley National Laboratory"/>
            <person name="Nybo J.L."/>
            <person name="Vesth T.C."/>
            <person name="Theobald S."/>
            <person name="Frisvad J.C."/>
            <person name="Larsen T.O."/>
            <person name="Kjaerboelling I."/>
            <person name="Rothschild-Mancinelli K."/>
            <person name="Lyhne E.K."/>
            <person name="Kogle M.E."/>
            <person name="Barry K."/>
            <person name="Clum A."/>
            <person name="Na H."/>
            <person name="Ledsgaard L."/>
            <person name="Lin J."/>
            <person name="Lipzen A."/>
            <person name="Kuo A."/>
            <person name="Riley R."/>
            <person name="Mondo S."/>
            <person name="Labutti K."/>
            <person name="Haridas S."/>
            <person name="Pangalinan J."/>
            <person name="Salamov A.A."/>
            <person name="Simmons B.A."/>
            <person name="Magnuson J.K."/>
            <person name="Chen J."/>
            <person name="Drula E."/>
            <person name="Henrissat B."/>
            <person name="Wiebenga A."/>
            <person name="Lubbers R.J."/>
            <person name="Gomes A.C."/>
            <person name="Makela M.R."/>
            <person name="Stajich J."/>
            <person name="Grigoriev I.V."/>
            <person name="Mortensen U.H."/>
            <person name="De Vries R.P."/>
            <person name="Baker S.E."/>
            <person name="Andersen M.R."/>
        </authorList>
    </citation>
    <scope>NUCLEOTIDE SEQUENCE [LARGE SCALE GENOMIC DNA]</scope>
    <source>
        <strain evidence="3 4">CBS 123904</strain>
    </source>
</reference>
<gene>
    <name evidence="3" type="ORF">BJY01DRAFT_242008</name>
</gene>
<feature type="chain" id="PRO_5045795789" evidence="2">
    <location>
        <begin position="18"/>
        <end position="113"/>
    </location>
</feature>
<sequence>MPRYTTILLGFCGTIIAAPTQRPRTIPPWPFIPFPGEGAGEPALPLPSEFPSELQNLPPFPFPEMCGESPGTLLSELENVPWEQLSTEEGGESLLPLMEGEDIGQEEETEIMS</sequence>
<proteinExistence type="predicted"/>
<feature type="compositionally biased region" description="Acidic residues" evidence="1">
    <location>
        <begin position="99"/>
        <end position="113"/>
    </location>
</feature>
<name>A0ABR4L070_9EURO</name>